<dbReference type="Pfam" id="PF08232">
    <property type="entry name" value="Striatin"/>
    <property type="match status" value="1"/>
</dbReference>
<dbReference type="EMBL" id="LXTC01000001">
    <property type="protein sequence ID" value="OBA22991.1"/>
    <property type="molecule type" value="Genomic_DNA"/>
</dbReference>
<evidence type="ECO:0000256" key="2">
    <source>
        <dbReference type="SAM" id="MobiDB-lite"/>
    </source>
</evidence>
<evidence type="ECO:0000256" key="1">
    <source>
        <dbReference type="ARBA" id="ARBA00023054"/>
    </source>
</evidence>
<comment type="caution">
    <text evidence="4">The sequence shown here is derived from an EMBL/GenBank/DDBJ whole genome shotgun (WGS) entry which is preliminary data.</text>
</comment>
<gene>
    <name evidence="4" type="ORF">METBIDRAFT_9321</name>
</gene>
<dbReference type="STRING" id="869754.A0A1A0HG61"/>
<dbReference type="AlphaFoldDB" id="A0A1A0HG61"/>
<dbReference type="Proteomes" id="UP000092555">
    <property type="component" value="Unassembled WGS sequence"/>
</dbReference>
<dbReference type="PANTHER" id="PTHR15653:SF0">
    <property type="entry name" value="CONNECTOR OF KINASE TO AP-1, ISOFORM E"/>
    <property type="match status" value="1"/>
</dbReference>
<reference evidence="4 5" key="1">
    <citation type="submission" date="2016-05" db="EMBL/GenBank/DDBJ databases">
        <title>Comparative genomics of biotechnologically important yeasts.</title>
        <authorList>
            <consortium name="DOE Joint Genome Institute"/>
            <person name="Riley R."/>
            <person name="Haridas S."/>
            <person name="Wolfe K.H."/>
            <person name="Lopes M.R."/>
            <person name="Hittinger C.T."/>
            <person name="Goker M."/>
            <person name="Salamov A."/>
            <person name="Wisecaver J."/>
            <person name="Long T.M."/>
            <person name="Aerts A.L."/>
            <person name="Barry K."/>
            <person name="Choi C."/>
            <person name="Clum A."/>
            <person name="Coughlan A.Y."/>
            <person name="Deshpande S."/>
            <person name="Douglass A.P."/>
            <person name="Hanson S.J."/>
            <person name="Klenk H.-P."/>
            <person name="LaButti K."/>
            <person name="Lapidus A."/>
            <person name="Lindquist E."/>
            <person name="Lipzen A."/>
            <person name="Meier-kolthoff J.P."/>
            <person name="Ohm R.A."/>
            <person name="Otillar R.P."/>
            <person name="Pangilinan J."/>
            <person name="Peng Y."/>
            <person name="Rokas A."/>
            <person name="Rosa C.A."/>
            <person name="Scheuner C."/>
            <person name="Sibirny A.A."/>
            <person name="Slot J.C."/>
            <person name="Stielow J.B."/>
            <person name="Sun H."/>
            <person name="Kurtzman C.P."/>
            <person name="Blackwell M."/>
            <person name="Grigoriev I.V."/>
            <person name="Jeffries T.W."/>
        </authorList>
    </citation>
    <scope>NUCLEOTIDE SEQUENCE [LARGE SCALE GENOMIC DNA]</scope>
    <source>
        <strain evidence="4 5">NRRL YB-4993</strain>
    </source>
</reference>
<feature type="compositionally biased region" description="Polar residues" evidence="2">
    <location>
        <begin position="307"/>
        <end position="319"/>
    </location>
</feature>
<accession>A0A1A0HG61</accession>
<dbReference type="PANTHER" id="PTHR15653">
    <property type="entry name" value="STRIATIN"/>
    <property type="match status" value="1"/>
</dbReference>
<feature type="domain" description="Striatin N-terminal" evidence="3">
    <location>
        <begin position="45"/>
        <end position="205"/>
    </location>
</feature>
<evidence type="ECO:0000259" key="3">
    <source>
        <dbReference type="Pfam" id="PF08232"/>
    </source>
</evidence>
<evidence type="ECO:0000313" key="4">
    <source>
        <dbReference type="EMBL" id="OBA22991.1"/>
    </source>
</evidence>
<sequence length="329" mass="36640">MKSTQKGASGSKKDSSYSQSHTQYSGTQNSNDLQSQAPGALANYTLPGVISYLTSEFTNLERFRIMTNLEKSEMKYRIQQLTGELNSLRFINEKQALRIKTLEDKLEKATFAPENEGKNIQVLNDSVNNELPKDVSLTGDPERLNDGPDSSPNANDMVSTKQDNEPQLEFPVTKDIPHVDLEFLRDSKRKLNASIREIASLLEPPSGIEFLDTHNGEDARSGFDDLLDNTKRLSLSPDHAERVKTREDVFARYTLGKDDMLTGQKISFDADVRMAGEPGQNDQQGGDQRSWGKTVPYHTYTDESDAETVSLNGPNTSGILSDDGERQNN</sequence>
<feature type="region of interest" description="Disordered" evidence="2">
    <location>
        <begin position="1"/>
        <end position="35"/>
    </location>
</feature>
<dbReference type="InterPro" id="IPR051488">
    <property type="entry name" value="WD_repeat_striatin"/>
</dbReference>
<dbReference type="GeneID" id="30032330"/>
<feature type="compositionally biased region" description="Polar residues" evidence="2">
    <location>
        <begin position="148"/>
        <end position="161"/>
    </location>
</feature>
<feature type="compositionally biased region" description="Low complexity" evidence="2">
    <location>
        <begin position="1"/>
        <end position="20"/>
    </location>
</feature>
<name>A0A1A0HG61_9ASCO</name>
<keyword evidence="5" id="KW-1185">Reference proteome</keyword>
<organism evidence="4 5">
    <name type="scientific">Metschnikowia bicuspidata var. bicuspidata NRRL YB-4993</name>
    <dbReference type="NCBI Taxonomy" id="869754"/>
    <lineage>
        <taxon>Eukaryota</taxon>
        <taxon>Fungi</taxon>
        <taxon>Dikarya</taxon>
        <taxon>Ascomycota</taxon>
        <taxon>Saccharomycotina</taxon>
        <taxon>Pichiomycetes</taxon>
        <taxon>Metschnikowiaceae</taxon>
        <taxon>Metschnikowia</taxon>
    </lineage>
</organism>
<feature type="region of interest" description="Disordered" evidence="2">
    <location>
        <begin position="275"/>
        <end position="329"/>
    </location>
</feature>
<keyword evidence="1" id="KW-0175">Coiled coil</keyword>
<dbReference type="RefSeq" id="XP_018713472.1">
    <property type="nucleotide sequence ID" value="XM_018859355.1"/>
</dbReference>
<dbReference type="InterPro" id="IPR013258">
    <property type="entry name" value="Striatin_N"/>
</dbReference>
<feature type="region of interest" description="Disordered" evidence="2">
    <location>
        <begin position="123"/>
        <end position="165"/>
    </location>
</feature>
<proteinExistence type="predicted"/>
<feature type="compositionally biased region" description="Polar residues" evidence="2">
    <location>
        <begin position="21"/>
        <end position="35"/>
    </location>
</feature>
<dbReference type="OrthoDB" id="727118at2759"/>
<evidence type="ECO:0000313" key="5">
    <source>
        <dbReference type="Proteomes" id="UP000092555"/>
    </source>
</evidence>
<protein>
    <submittedName>
        <fullName evidence="4">Striatin-domain-containing protein</fullName>
    </submittedName>
</protein>